<reference evidence="5 6" key="1">
    <citation type="submission" date="2017-12" db="EMBL/GenBank/DDBJ databases">
        <title>Comparative genomics of Botrytis spp.</title>
        <authorList>
            <person name="Valero-Jimenez C.A."/>
            <person name="Tapia P."/>
            <person name="Veloso J."/>
            <person name="Silva-Moreno E."/>
            <person name="Staats M."/>
            <person name="Valdes J.H."/>
            <person name="Van Kan J.A.L."/>
        </authorList>
    </citation>
    <scope>NUCLEOTIDE SEQUENCE [LARGE SCALE GENOMIC DNA]</scope>
    <source>
        <strain evidence="5 6">Be9601</strain>
    </source>
</reference>
<keyword evidence="3" id="KW-0949">S-adenosyl-L-methionine</keyword>
<dbReference type="SUPFAM" id="SSF103473">
    <property type="entry name" value="MFS general substrate transporter"/>
    <property type="match status" value="1"/>
</dbReference>
<protein>
    <recommendedName>
        <fullName evidence="4">O-methyltransferase C-terminal domain-containing protein</fullName>
    </recommendedName>
</protein>
<dbReference type="PROSITE" id="PS51683">
    <property type="entry name" value="SAM_OMT_II"/>
    <property type="match status" value="1"/>
</dbReference>
<name>A0A4Z1JYK2_9HELO</name>
<dbReference type="AlphaFoldDB" id="A0A4Z1JYK2"/>
<dbReference type="EMBL" id="PQXM01000301">
    <property type="protein sequence ID" value="TGO74173.1"/>
    <property type="molecule type" value="Genomic_DNA"/>
</dbReference>
<gene>
    <name evidence="5" type="ORF">BELL_0303g00120</name>
</gene>
<accession>A0A4Z1JYK2</accession>
<evidence type="ECO:0000256" key="3">
    <source>
        <dbReference type="ARBA" id="ARBA00022691"/>
    </source>
</evidence>
<dbReference type="GO" id="GO:0032259">
    <property type="term" value="P:methylation"/>
    <property type="evidence" value="ECO:0007669"/>
    <property type="project" value="UniProtKB-KW"/>
</dbReference>
<dbReference type="InterPro" id="IPR016461">
    <property type="entry name" value="COMT-like"/>
</dbReference>
<dbReference type="InterPro" id="IPR036388">
    <property type="entry name" value="WH-like_DNA-bd_sf"/>
</dbReference>
<dbReference type="Pfam" id="PF00891">
    <property type="entry name" value="Methyltransf_2"/>
    <property type="match status" value="1"/>
</dbReference>
<dbReference type="PANTHER" id="PTHR43712">
    <property type="entry name" value="PUTATIVE (AFU_ORTHOLOGUE AFUA_4G14580)-RELATED"/>
    <property type="match status" value="1"/>
</dbReference>
<evidence type="ECO:0000313" key="5">
    <source>
        <dbReference type="EMBL" id="TGO74173.1"/>
    </source>
</evidence>
<comment type="caution">
    <text evidence="5">The sequence shown here is derived from an EMBL/GenBank/DDBJ whole genome shotgun (WGS) entry which is preliminary data.</text>
</comment>
<dbReference type="GO" id="GO:0008171">
    <property type="term" value="F:O-methyltransferase activity"/>
    <property type="evidence" value="ECO:0007669"/>
    <property type="project" value="InterPro"/>
</dbReference>
<evidence type="ECO:0000256" key="1">
    <source>
        <dbReference type="ARBA" id="ARBA00022603"/>
    </source>
</evidence>
<dbReference type="InterPro" id="IPR001077">
    <property type="entry name" value="COMT_C"/>
</dbReference>
<dbReference type="Gene3D" id="3.40.50.150">
    <property type="entry name" value="Vaccinia Virus protein VP39"/>
    <property type="match status" value="1"/>
</dbReference>
<sequence length="495" mass="55524">MDALIVGRAICGLGGASMYSRVMVLLSITILDYEWPVYFGLCGLTWGTGTILGPILGGAFTVSSATWRWHLQETPQTVNCDNIGKHCQIDNYLSSQGLKSPSFDVDAPTEPLVPSDAPEIEAARSELIDATLMLHDLILGPKEYLMKFTHDWLISMQAIGRFNIAKSIPIHEEVSYADIAKRCGVNELDVRRILRHAMTLRLFKEPKRGVVAHTAASRMIAEDQQMADWVATTSDELWQAATQTVNAMVKHPGSQEPNETGFALANGTDKSVFEVLSQNPPRAKRFGSAMKAWTEGTGYDLQYVIDNYSWKKVDNGTVVDVGGSHGFACTRLAKAFPDLNFIVQDLPPVIEAGAKTVPSELSDKIKFMAYDFLKEQPVKNADIYFFRWIFHNWSDKYCIQILRNQIPALKKGARIVINDNVLPEPGTMPRWREERLRSMDLTMLELQNSRERELEDWAKLFEDADPRFTFKGGKQPAGSNLWILEAVWDGDSTTQ</sequence>
<feature type="domain" description="O-methyltransferase C-terminal" evidence="4">
    <location>
        <begin position="258"/>
        <end position="464"/>
    </location>
</feature>
<dbReference type="Gene3D" id="1.10.10.10">
    <property type="entry name" value="Winged helix-like DNA-binding domain superfamily/Winged helix DNA-binding domain"/>
    <property type="match status" value="1"/>
</dbReference>
<dbReference type="InterPro" id="IPR029063">
    <property type="entry name" value="SAM-dependent_MTases_sf"/>
</dbReference>
<dbReference type="PANTHER" id="PTHR43712:SF12">
    <property type="entry name" value="STERIGMATOCYSTIN 8-O-METHYLTRANSFERASE"/>
    <property type="match status" value="1"/>
</dbReference>
<dbReference type="InterPro" id="IPR036390">
    <property type="entry name" value="WH_DNA-bd_sf"/>
</dbReference>
<dbReference type="Gene3D" id="1.20.1250.20">
    <property type="entry name" value="MFS general substrate transporter like domains"/>
    <property type="match status" value="1"/>
</dbReference>
<organism evidence="5 6">
    <name type="scientific">Botrytis elliptica</name>
    <dbReference type="NCBI Taxonomy" id="278938"/>
    <lineage>
        <taxon>Eukaryota</taxon>
        <taxon>Fungi</taxon>
        <taxon>Dikarya</taxon>
        <taxon>Ascomycota</taxon>
        <taxon>Pezizomycotina</taxon>
        <taxon>Leotiomycetes</taxon>
        <taxon>Helotiales</taxon>
        <taxon>Sclerotiniaceae</taxon>
        <taxon>Botrytis</taxon>
    </lineage>
</organism>
<keyword evidence="1" id="KW-0489">Methyltransferase</keyword>
<dbReference type="InterPro" id="IPR036259">
    <property type="entry name" value="MFS_trans_sf"/>
</dbReference>
<keyword evidence="2" id="KW-0808">Transferase</keyword>
<dbReference type="Proteomes" id="UP000297229">
    <property type="component" value="Unassembled WGS sequence"/>
</dbReference>
<proteinExistence type="predicted"/>
<dbReference type="SUPFAM" id="SSF46785">
    <property type="entry name" value="Winged helix' DNA-binding domain"/>
    <property type="match status" value="1"/>
</dbReference>
<keyword evidence="6" id="KW-1185">Reference proteome</keyword>
<dbReference type="SUPFAM" id="SSF53335">
    <property type="entry name" value="S-adenosyl-L-methionine-dependent methyltransferases"/>
    <property type="match status" value="1"/>
</dbReference>
<evidence type="ECO:0000256" key="2">
    <source>
        <dbReference type="ARBA" id="ARBA00022679"/>
    </source>
</evidence>
<evidence type="ECO:0000313" key="6">
    <source>
        <dbReference type="Proteomes" id="UP000297229"/>
    </source>
</evidence>
<evidence type="ECO:0000259" key="4">
    <source>
        <dbReference type="Pfam" id="PF00891"/>
    </source>
</evidence>